<name>A0A3B1A8F8_9ZZZZ</name>
<dbReference type="GO" id="GO:0000010">
    <property type="term" value="F:heptaprenyl diphosphate synthase activity"/>
    <property type="evidence" value="ECO:0007669"/>
    <property type="project" value="UniProtKB-EC"/>
</dbReference>
<organism evidence="2">
    <name type="scientific">hydrothermal vent metagenome</name>
    <dbReference type="NCBI Taxonomy" id="652676"/>
    <lineage>
        <taxon>unclassified sequences</taxon>
        <taxon>metagenomes</taxon>
        <taxon>ecological metagenomes</taxon>
    </lineage>
</organism>
<evidence type="ECO:0000256" key="1">
    <source>
        <dbReference type="SAM" id="Phobius"/>
    </source>
</evidence>
<accession>A0A3B1A8F8</accession>
<keyword evidence="2" id="KW-0808">Transferase</keyword>
<feature type="transmembrane region" description="Helical" evidence="1">
    <location>
        <begin position="80"/>
        <end position="110"/>
    </location>
</feature>
<keyword evidence="1" id="KW-0812">Transmembrane</keyword>
<feature type="transmembrane region" description="Helical" evidence="1">
    <location>
        <begin position="25"/>
        <end position="43"/>
    </location>
</feature>
<protein>
    <submittedName>
        <fullName evidence="2">Heptaprenyl diphosphate synthase component I</fullName>
        <ecNumber evidence="2">2.5.1.30</ecNumber>
    </submittedName>
</protein>
<feature type="transmembrane region" description="Helical" evidence="1">
    <location>
        <begin position="55"/>
        <end position="74"/>
    </location>
</feature>
<proteinExistence type="predicted"/>
<dbReference type="EC" id="2.5.1.30" evidence="2"/>
<gene>
    <name evidence="2" type="ORF">MNBD_GAMMA17-1474</name>
</gene>
<dbReference type="EMBL" id="UOFQ01000167">
    <property type="protein sequence ID" value="VAW90014.1"/>
    <property type="molecule type" value="Genomic_DNA"/>
</dbReference>
<feature type="transmembrane region" description="Helical" evidence="1">
    <location>
        <begin position="150"/>
        <end position="172"/>
    </location>
</feature>
<dbReference type="Pfam" id="PF07456">
    <property type="entry name" value="Hpre_diP_synt_I"/>
    <property type="match status" value="1"/>
</dbReference>
<reference evidence="2" key="1">
    <citation type="submission" date="2018-06" db="EMBL/GenBank/DDBJ databases">
        <authorList>
            <person name="Zhirakovskaya E."/>
        </authorList>
    </citation>
    <scope>NUCLEOTIDE SEQUENCE</scope>
</reference>
<keyword evidence="1" id="KW-1133">Transmembrane helix</keyword>
<keyword evidence="1" id="KW-0472">Membrane</keyword>
<evidence type="ECO:0000313" key="2">
    <source>
        <dbReference type="EMBL" id="VAW90014.1"/>
    </source>
</evidence>
<feature type="transmembrane region" description="Helical" evidence="1">
    <location>
        <begin position="122"/>
        <end position="144"/>
    </location>
</feature>
<sequence>MSNQPNNAVESKTGITIKTTPEDHLIAWLAALAIAIHIIESVLPSPLPGVKPGLANVITIAVFILYGWRTAVWVSMLRVLVGSILIGTFLSPTFMLSFSGAIASLVALWLASRLPGEGLGPIGLCLIAAMAHMFGQFYTAYLLFIPHDGLFKLLPLLMTAAVIFGIISGIIVRSMLQHLEKRKNDTTASTTAQRNEQEE</sequence>
<dbReference type="Gene3D" id="1.10.1760.20">
    <property type="match status" value="1"/>
</dbReference>
<dbReference type="AlphaFoldDB" id="A0A3B1A8F8"/>
<dbReference type="InterPro" id="IPR010898">
    <property type="entry name" value="Hpre_diP_synth_I"/>
</dbReference>